<name>A0AAW2UGU4_9LAMI</name>
<comment type="caution">
    <text evidence="3">The sequence shown here is derived from an EMBL/GenBank/DDBJ whole genome shotgun (WGS) entry which is preliminary data.</text>
</comment>
<gene>
    <name evidence="3" type="ORF">Slati_3470200</name>
</gene>
<reference evidence="3" key="2">
    <citation type="journal article" date="2024" name="Plant">
        <title>Genomic evolution and insights into agronomic trait innovations of Sesamum species.</title>
        <authorList>
            <person name="Miao H."/>
            <person name="Wang L."/>
            <person name="Qu L."/>
            <person name="Liu H."/>
            <person name="Sun Y."/>
            <person name="Le M."/>
            <person name="Wang Q."/>
            <person name="Wei S."/>
            <person name="Zheng Y."/>
            <person name="Lin W."/>
            <person name="Duan Y."/>
            <person name="Cao H."/>
            <person name="Xiong S."/>
            <person name="Wang X."/>
            <person name="Wei L."/>
            <person name="Li C."/>
            <person name="Ma Q."/>
            <person name="Ju M."/>
            <person name="Zhao R."/>
            <person name="Li G."/>
            <person name="Mu C."/>
            <person name="Tian Q."/>
            <person name="Mei H."/>
            <person name="Zhang T."/>
            <person name="Gao T."/>
            <person name="Zhang H."/>
        </authorList>
    </citation>
    <scope>NUCLEOTIDE SEQUENCE</scope>
    <source>
        <strain evidence="3">KEN1</strain>
    </source>
</reference>
<organism evidence="3">
    <name type="scientific">Sesamum latifolium</name>
    <dbReference type="NCBI Taxonomy" id="2727402"/>
    <lineage>
        <taxon>Eukaryota</taxon>
        <taxon>Viridiplantae</taxon>
        <taxon>Streptophyta</taxon>
        <taxon>Embryophyta</taxon>
        <taxon>Tracheophyta</taxon>
        <taxon>Spermatophyta</taxon>
        <taxon>Magnoliopsida</taxon>
        <taxon>eudicotyledons</taxon>
        <taxon>Gunneridae</taxon>
        <taxon>Pentapetalae</taxon>
        <taxon>asterids</taxon>
        <taxon>lamiids</taxon>
        <taxon>Lamiales</taxon>
        <taxon>Pedaliaceae</taxon>
        <taxon>Sesamum</taxon>
    </lineage>
</organism>
<evidence type="ECO:0000256" key="1">
    <source>
        <dbReference type="SAM" id="MobiDB-lite"/>
    </source>
</evidence>
<dbReference type="InterPro" id="IPR025558">
    <property type="entry name" value="DUF4283"/>
</dbReference>
<evidence type="ECO:0000313" key="3">
    <source>
        <dbReference type="EMBL" id="KAL0416383.1"/>
    </source>
</evidence>
<dbReference type="AlphaFoldDB" id="A0AAW2UGU4"/>
<reference evidence="3" key="1">
    <citation type="submission" date="2020-06" db="EMBL/GenBank/DDBJ databases">
        <authorList>
            <person name="Li T."/>
            <person name="Hu X."/>
            <person name="Zhang T."/>
            <person name="Song X."/>
            <person name="Zhang H."/>
            <person name="Dai N."/>
            <person name="Sheng W."/>
            <person name="Hou X."/>
            <person name="Wei L."/>
        </authorList>
    </citation>
    <scope>NUCLEOTIDE SEQUENCE</scope>
    <source>
        <strain evidence="3">KEN1</strain>
        <tissue evidence="3">Leaf</tissue>
    </source>
</reference>
<feature type="domain" description="DUF4283" evidence="2">
    <location>
        <begin position="133"/>
        <end position="203"/>
    </location>
</feature>
<accession>A0AAW2UGU4</accession>
<feature type="region of interest" description="Disordered" evidence="1">
    <location>
        <begin position="23"/>
        <end position="46"/>
    </location>
</feature>
<proteinExistence type="predicted"/>
<protein>
    <recommendedName>
        <fullName evidence="2">DUF4283 domain-containing protein</fullName>
    </recommendedName>
</protein>
<dbReference type="Pfam" id="PF14111">
    <property type="entry name" value="DUF4283"/>
    <property type="match status" value="1"/>
</dbReference>
<evidence type="ECO:0000259" key="2">
    <source>
        <dbReference type="Pfam" id="PF14111"/>
    </source>
</evidence>
<sequence>MAIIATSPQFGSQIAGVQKLGSQVAETRTRDPLPAGESPTSQRTQITGDHYKAVGDDLQRPNLQSGRGPELASSLFFGKIPMTQIARPFISGDNIADAFNNSSRKTLLYVAPVVQNDEIIVRPTLPMSKDGARRWASTTVGYFLGKKPYFHHLKEFAHSTWPAVLDVTATSHGFYFFQLKIIAAMEEVIEGGPWLFQGQPIIL</sequence>
<dbReference type="EMBL" id="JACGWN010000012">
    <property type="protein sequence ID" value="KAL0416383.1"/>
    <property type="molecule type" value="Genomic_DNA"/>
</dbReference>